<keyword evidence="3" id="KW-1185">Reference proteome</keyword>
<protein>
    <submittedName>
        <fullName evidence="2">Uncharacterized protein</fullName>
    </submittedName>
</protein>
<organism evidence="2 3">
    <name type="scientific">Phyllosticta capitalensis</name>
    <dbReference type="NCBI Taxonomy" id="121624"/>
    <lineage>
        <taxon>Eukaryota</taxon>
        <taxon>Fungi</taxon>
        <taxon>Dikarya</taxon>
        <taxon>Ascomycota</taxon>
        <taxon>Pezizomycotina</taxon>
        <taxon>Dothideomycetes</taxon>
        <taxon>Dothideomycetes incertae sedis</taxon>
        <taxon>Botryosphaeriales</taxon>
        <taxon>Phyllostictaceae</taxon>
        <taxon>Phyllosticta</taxon>
    </lineage>
</organism>
<dbReference type="InterPro" id="IPR036815">
    <property type="entry name" value="14-3-3_dom_sf"/>
</dbReference>
<dbReference type="SUPFAM" id="SSF48445">
    <property type="entry name" value="14-3-3 protein"/>
    <property type="match status" value="1"/>
</dbReference>
<accession>A0ABR1YW02</accession>
<feature type="compositionally biased region" description="Polar residues" evidence="1">
    <location>
        <begin position="159"/>
        <end position="173"/>
    </location>
</feature>
<sequence>MASSDIDQKYLAHIASMTSATHPLLAAPFYSLLGLSSMLSARVHKAKKMRRLDLSRDTPSLIHYQHIIWLVREGLEILEADVLPHTMNGKLGAEATVLAARLRASFYHLLSLFHNEPPVSQVPPPRSSSRNDTATGVLGVSHRHNNSKSSIVSEKFSPKANQSKSKNGTTGRTPTLRDPVASATSDASFITNPYASNRPSSAVSSPAPPPGLGGPTIAPRPSAFLFPPMNFLPITESHFVNADRAATALLPGSHPLRLSTAVEHCAFIWDCLHDFQYARRLARQTIRAVYHAKEGMDDEDFEEAAKMVDQLGKIMKRRSWDGAIRPAGEGIPEQIQEETPQSQISPLAHAVPIREGGMAQFTPPPPMEQVSLTTQERGIIRRSEGDKHVEGYLRKHKVFQLFRCLKKWLPIRTQVRKKCILPRGPVRVEDQQDVPVRRIQVDDQLNVTDRSRETRSFQDHMGHMVPEPPTPFLAPKYYSSTAVLRRLRRCPAPIDTGLANRRVNYLPRVQRSSPSPCGPCPLDLDKSLPPTPCSSSPTCASSCPLRPRPAPIDTDKANGAAWSHVVDEYVWSPRVHRKKTDMIRNIGGLSRFRNEAFPPIEGATQNCWPEWRLLPTSIQFITGQVITTPMWRYVQPCDVFDREKYEAAVQERDEDLLVGTFQKSKRDYEHMAVEGKLLYEKLKVKWECKMAQIEAQSRAQQQQHT</sequence>
<evidence type="ECO:0000313" key="3">
    <source>
        <dbReference type="Proteomes" id="UP001492380"/>
    </source>
</evidence>
<feature type="compositionally biased region" description="Low complexity" evidence="1">
    <location>
        <begin position="195"/>
        <end position="205"/>
    </location>
</feature>
<proteinExistence type="predicted"/>
<reference evidence="2 3" key="1">
    <citation type="submission" date="2024-04" db="EMBL/GenBank/DDBJ databases">
        <title>Phyllosticta paracitricarpa is synonymous to the EU quarantine fungus P. citricarpa based on phylogenomic analyses.</title>
        <authorList>
            <consortium name="Lawrence Berkeley National Laboratory"/>
            <person name="Van Ingen-Buijs V.A."/>
            <person name="Van Westerhoven A.C."/>
            <person name="Haridas S."/>
            <person name="Skiadas P."/>
            <person name="Martin F."/>
            <person name="Groenewald J.Z."/>
            <person name="Crous P.W."/>
            <person name="Seidl M.F."/>
        </authorList>
    </citation>
    <scope>NUCLEOTIDE SEQUENCE [LARGE SCALE GENOMIC DNA]</scope>
    <source>
        <strain evidence="2 3">CBS 123374</strain>
    </source>
</reference>
<dbReference type="EMBL" id="JBBWRZ010000003">
    <property type="protein sequence ID" value="KAK8240372.1"/>
    <property type="molecule type" value="Genomic_DNA"/>
</dbReference>
<name>A0ABR1YW02_9PEZI</name>
<gene>
    <name evidence="2" type="ORF">HDK90DRAFT_182308</name>
</gene>
<comment type="caution">
    <text evidence="2">The sequence shown here is derived from an EMBL/GenBank/DDBJ whole genome shotgun (WGS) entry which is preliminary data.</text>
</comment>
<feature type="region of interest" description="Disordered" evidence="1">
    <location>
        <begin position="118"/>
        <end position="216"/>
    </location>
</feature>
<evidence type="ECO:0000313" key="2">
    <source>
        <dbReference type="EMBL" id="KAK8240372.1"/>
    </source>
</evidence>
<feature type="compositionally biased region" description="Polar residues" evidence="1">
    <location>
        <begin position="182"/>
        <end position="194"/>
    </location>
</feature>
<dbReference type="Gene3D" id="1.20.190.20">
    <property type="entry name" value="14-3-3 domain"/>
    <property type="match status" value="1"/>
</dbReference>
<dbReference type="Proteomes" id="UP001492380">
    <property type="component" value="Unassembled WGS sequence"/>
</dbReference>
<evidence type="ECO:0000256" key="1">
    <source>
        <dbReference type="SAM" id="MobiDB-lite"/>
    </source>
</evidence>